<protein>
    <submittedName>
        <fullName evidence="2">Uncharacterized protein</fullName>
    </submittedName>
</protein>
<organism evidence="2 3">
    <name type="scientific">Magallana gigas</name>
    <name type="common">Pacific oyster</name>
    <name type="synonym">Crassostrea gigas</name>
    <dbReference type="NCBI Taxonomy" id="29159"/>
    <lineage>
        <taxon>Eukaryota</taxon>
        <taxon>Metazoa</taxon>
        <taxon>Spiralia</taxon>
        <taxon>Lophotrochozoa</taxon>
        <taxon>Mollusca</taxon>
        <taxon>Bivalvia</taxon>
        <taxon>Autobranchia</taxon>
        <taxon>Pteriomorphia</taxon>
        <taxon>Ostreida</taxon>
        <taxon>Ostreoidea</taxon>
        <taxon>Ostreidae</taxon>
        <taxon>Magallana</taxon>
    </lineage>
</organism>
<keyword evidence="1" id="KW-0732">Signal</keyword>
<name>A0A8W8MFL4_MAGGI</name>
<proteinExistence type="predicted"/>
<dbReference type="EnsemblMetazoa" id="G32102.1">
    <property type="protein sequence ID" value="G32102.1:cds"/>
    <property type="gene ID" value="G32102"/>
</dbReference>
<accession>A0A8W8MFL4</accession>
<dbReference type="AlphaFoldDB" id="A0A8W8MFL4"/>
<evidence type="ECO:0000313" key="3">
    <source>
        <dbReference type="Proteomes" id="UP000005408"/>
    </source>
</evidence>
<feature type="chain" id="PRO_5042431868" evidence="1">
    <location>
        <begin position="20"/>
        <end position="115"/>
    </location>
</feature>
<feature type="signal peptide" evidence="1">
    <location>
        <begin position="1"/>
        <end position="19"/>
    </location>
</feature>
<sequence length="115" mass="12987">MTPFTGIFLCLAIFSVVELGHCNSYRRYRPRECFPPPCARPPENCRQEFIYEYINGERCPVACRLVCECPTPTPESLMFCKNTDPLCFATKDFITLADGKRCFNGCLLACQSPAA</sequence>
<dbReference type="Proteomes" id="UP000005408">
    <property type="component" value="Unassembled WGS sequence"/>
</dbReference>
<dbReference type="EnsemblMetazoa" id="G32102.2">
    <property type="protein sequence ID" value="G32102.2:cds"/>
    <property type="gene ID" value="G32102"/>
</dbReference>
<reference evidence="2" key="1">
    <citation type="submission" date="2022-08" db="UniProtKB">
        <authorList>
            <consortium name="EnsemblMetazoa"/>
        </authorList>
    </citation>
    <scope>IDENTIFICATION</scope>
    <source>
        <strain evidence="2">05x7-T-G4-1.051#20</strain>
    </source>
</reference>
<evidence type="ECO:0000256" key="1">
    <source>
        <dbReference type="SAM" id="SignalP"/>
    </source>
</evidence>
<evidence type="ECO:0000313" key="2">
    <source>
        <dbReference type="EnsemblMetazoa" id="G32102.1:cds"/>
    </source>
</evidence>
<keyword evidence="3" id="KW-1185">Reference proteome</keyword>